<dbReference type="AlphaFoldDB" id="A0A6J4PUZ5"/>
<comment type="pathway">
    <text evidence="1 7">Porphyrin-containing compound metabolism; protoheme biosynthesis.</text>
</comment>
<dbReference type="GO" id="GO:0006783">
    <property type="term" value="P:heme biosynthetic process"/>
    <property type="evidence" value="ECO:0007669"/>
    <property type="project" value="UniProtKB-UniRule"/>
</dbReference>
<keyword evidence="7" id="KW-0479">Metal-binding</keyword>
<evidence type="ECO:0000256" key="3">
    <source>
        <dbReference type="ARBA" id="ARBA00023133"/>
    </source>
</evidence>
<feature type="binding site" evidence="7">
    <location>
        <position position="277"/>
    </location>
    <ligand>
        <name>Fe(2+)</name>
        <dbReference type="ChEBI" id="CHEBI:29033"/>
    </ligand>
</feature>
<evidence type="ECO:0000313" key="9">
    <source>
        <dbReference type="EMBL" id="CAA9420314.1"/>
    </source>
</evidence>
<comment type="function">
    <text evidence="7">Involved in coproporphyrin-dependent heme b biosynthesis. Catalyzes the insertion of ferrous iron into coproporphyrin III to form Fe-coproporphyrin III.</text>
</comment>
<feature type="binding site" evidence="7">
    <location>
        <position position="58"/>
    </location>
    <ligand>
        <name>Fe-coproporphyrin III</name>
        <dbReference type="ChEBI" id="CHEBI:68438"/>
    </ligand>
</feature>
<dbReference type="NCBIfam" id="NF000689">
    <property type="entry name" value="PRK00035.2-1"/>
    <property type="match status" value="1"/>
</dbReference>
<feature type="binding site" evidence="7">
    <location>
        <position position="127"/>
    </location>
    <ligand>
        <name>Fe-coproporphyrin III</name>
        <dbReference type="ChEBI" id="CHEBI:68438"/>
    </ligand>
</feature>
<keyword evidence="4 7" id="KW-0456">Lyase</keyword>
<dbReference type="Gene3D" id="3.40.50.1400">
    <property type="match status" value="2"/>
</dbReference>
<dbReference type="UniPathway" id="UPA00252"/>
<evidence type="ECO:0000256" key="4">
    <source>
        <dbReference type="ARBA" id="ARBA00023239"/>
    </source>
</evidence>
<dbReference type="SUPFAM" id="SSF53800">
    <property type="entry name" value="Chelatase"/>
    <property type="match status" value="1"/>
</dbReference>
<dbReference type="GO" id="GO:0004325">
    <property type="term" value="F:ferrochelatase activity"/>
    <property type="evidence" value="ECO:0007669"/>
    <property type="project" value="UniProtKB-UniRule"/>
</dbReference>
<proteinExistence type="inferred from homology"/>
<evidence type="ECO:0000256" key="2">
    <source>
        <dbReference type="ARBA" id="ARBA00023004"/>
    </source>
</evidence>
<accession>A0A6J4PUZ5</accession>
<dbReference type="InterPro" id="IPR033659">
    <property type="entry name" value="Ferrochelatase_N"/>
</dbReference>
<evidence type="ECO:0000256" key="6">
    <source>
        <dbReference type="ARBA" id="ARBA00024536"/>
    </source>
</evidence>
<dbReference type="EMBL" id="CADCUO010000250">
    <property type="protein sequence ID" value="CAA9420314.1"/>
    <property type="molecule type" value="Genomic_DNA"/>
</dbReference>
<evidence type="ECO:0000256" key="1">
    <source>
        <dbReference type="ARBA" id="ARBA00004744"/>
    </source>
</evidence>
<dbReference type="InterPro" id="IPR033644">
    <property type="entry name" value="Ferrochelatase_C"/>
</dbReference>
<reference evidence="9" key="1">
    <citation type="submission" date="2020-02" db="EMBL/GenBank/DDBJ databases">
        <authorList>
            <person name="Meier V. D."/>
        </authorList>
    </citation>
    <scope>NUCLEOTIDE SEQUENCE</scope>
    <source>
        <strain evidence="9">AVDCRST_MAG75</strain>
    </source>
</reference>
<organism evidence="9">
    <name type="scientific">uncultured Propionibacteriaceae bacterium</name>
    <dbReference type="NCBI Taxonomy" id="257457"/>
    <lineage>
        <taxon>Bacteria</taxon>
        <taxon>Bacillati</taxon>
        <taxon>Actinomycetota</taxon>
        <taxon>Actinomycetes</taxon>
        <taxon>Propionibacteriales</taxon>
        <taxon>Propionibacteriaceae</taxon>
        <taxon>environmental samples</taxon>
    </lineage>
</organism>
<feature type="binding site" evidence="7">
    <location>
        <position position="183"/>
    </location>
    <ligand>
        <name>Fe(2+)</name>
        <dbReference type="ChEBI" id="CHEBI:29033"/>
    </ligand>
</feature>
<comment type="catalytic activity">
    <reaction evidence="6">
        <text>Fe-coproporphyrin III + 2 H(+) = coproporphyrin III + Fe(2+)</text>
        <dbReference type="Rhea" id="RHEA:49572"/>
        <dbReference type="ChEBI" id="CHEBI:15378"/>
        <dbReference type="ChEBI" id="CHEBI:29033"/>
        <dbReference type="ChEBI" id="CHEBI:68438"/>
        <dbReference type="ChEBI" id="CHEBI:131725"/>
        <dbReference type="EC" id="4.99.1.9"/>
    </reaction>
    <physiologicalReaction direction="right-to-left" evidence="6">
        <dbReference type="Rhea" id="RHEA:49574"/>
    </physiologicalReaction>
</comment>
<evidence type="ECO:0000256" key="8">
    <source>
        <dbReference type="RuleBase" id="RU004185"/>
    </source>
</evidence>
<keyword evidence="7" id="KW-0963">Cytoplasm</keyword>
<dbReference type="PANTHER" id="PTHR11108">
    <property type="entry name" value="FERROCHELATASE"/>
    <property type="match status" value="1"/>
</dbReference>
<name>A0A6J4PUZ5_9ACTN</name>
<sequence length="367" mass="39790">MTGSRLDPYDAVVLVSFGGPERPEDVVPFLENVTRGRGIPADRLEQVGEHYFGFGGRSPINDQCRMLLGALAAEFRERRVDVPLYWGNRNWDPYLGEIFAQMEADGHSRVLAVITSAYPSYSSCRQYRENLFDAAAGTSLQVDRLRHYAHHPAFVAASVEATLTGLDQLGAGAEEARLLFVTHSIPIAMAQASGPAPKSPEGGYVDWHRAVRDEVTRQVNRARGTEYRGDLVFCSRSGPPNQPWLEPDVNDALTELAGEGVGAVVAIPIGFISDHMEVIYDLDTEARQTAADLGVAFARAATAGINPVFVAGLVDLMEERAGAARGDLVDPAVIRGGTIGRYRCLPSCCPNLRQPDRPSLCQSVPGL</sequence>
<protein>
    <recommendedName>
        <fullName evidence="7">Coproporphyrin III ferrochelatase</fullName>
        <ecNumber evidence="7">4.99.1.9</ecNumber>
    </recommendedName>
</protein>
<dbReference type="PANTHER" id="PTHR11108:SF1">
    <property type="entry name" value="FERROCHELATASE, MITOCHONDRIAL"/>
    <property type="match status" value="1"/>
</dbReference>
<dbReference type="GO" id="GO:0046872">
    <property type="term" value="F:metal ion binding"/>
    <property type="evidence" value="ECO:0007669"/>
    <property type="project" value="UniProtKB-KW"/>
</dbReference>
<keyword evidence="5 7" id="KW-0627">Porphyrin biosynthesis</keyword>
<comment type="subcellular location">
    <subcellularLocation>
        <location evidence="7">Cytoplasm</location>
    </subcellularLocation>
</comment>
<dbReference type="EC" id="4.99.1.9" evidence="7"/>
<keyword evidence="2 7" id="KW-0408">Iron</keyword>
<dbReference type="CDD" id="cd03411">
    <property type="entry name" value="Ferrochelatase_N"/>
    <property type="match status" value="1"/>
</dbReference>
<dbReference type="HAMAP" id="MF_00323">
    <property type="entry name" value="Ferrochelatase"/>
    <property type="match status" value="1"/>
</dbReference>
<keyword evidence="3 7" id="KW-0350">Heme biosynthesis</keyword>
<dbReference type="InterPro" id="IPR001015">
    <property type="entry name" value="Ferrochelatase"/>
</dbReference>
<dbReference type="GO" id="GO:0005737">
    <property type="term" value="C:cytoplasm"/>
    <property type="evidence" value="ECO:0007669"/>
    <property type="project" value="UniProtKB-SubCell"/>
</dbReference>
<comment type="caution">
    <text evidence="7">Lacks conserved residue(s) required for the propagation of feature annotation.</text>
</comment>
<comment type="similarity">
    <text evidence="7 8">Belongs to the ferrochelatase family.</text>
</comment>
<dbReference type="CDD" id="cd00419">
    <property type="entry name" value="Ferrochelatase_C"/>
    <property type="match status" value="1"/>
</dbReference>
<evidence type="ECO:0000256" key="7">
    <source>
        <dbReference type="HAMAP-Rule" id="MF_00323"/>
    </source>
</evidence>
<evidence type="ECO:0000256" key="5">
    <source>
        <dbReference type="ARBA" id="ARBA00023244"/>
    </source>
</evidence>
<gene>
    <name evidence="7" type="primary">cpfC</name>
    <name evidence="9" type="ORF">AVDCRST_MAG75-3398</name>
</gene>
<dbReference type="Pfam" id="PF00762">
    <property type="entry name" value="Ferrochelatase"/>
    <property type="match status" value="1"/>
</dbReference>